<dbReference type="AlphaFoldDB" id="A0A075LUA8"/>
<dbReference type="InterPro" id="IPR036388">
    <property type="entry name" value="WH-like_DNA-bd_sf"/>
</dbReference>
<dbReference type="RefSeq" id="WP_048165452.1">
    <property type="nucleotide sequence ID" value="NZ_CP006019.1"/>
</dbReference>
<dbReference type="KEGG" id="ppac:PAP_07825"/>
<gene>
    <name evidence="1" type="ORF">PAP_07825</name>
</gene>
<dbReference type="EMBL" id="CP006019">
    <property type="protein sequence ID" value="AIF69954.1"/>
    <property type="molecule type" value="Genomic_DNA"/>
</dbReference>
<dbReference type="Proteomes" id="UP000027981">
    <property type="component" value="Chromosome"/>
</dbReference>
<dbReference type="STRING" id="1343739.PAP_07825"/>
<dbReference type="GeneID" id="24842666"/>
<sequence>MDVFSLLQALRGPQPLTPHQRVKDFQRTLQTHKIGDEIEISGFLLLREPPHPPKDALYYFLSPLSPSELQSLKRDEFRSFAVLKITDKASIPPSLEFKSGEYVKVKGVVEAYPYGLLKAINVTSIEGRDYSEYWLEYKEYALSRRELESLFSQTIYADNNQIEMAFLYSLFSSPRVIGLSFGEGAIFSTLKDNEKVVKSFWEASKYLVRIFPRELRLQNPKSLKKPYVYVDENFDLDFVLFNPTTSLRYYSPETKRLLKKEIPVANWAERYLLEHDGVFLTPKQYSQIKANDPLAHHSETPFLPNKPLGLERNREFEQLIPNIIITIALARERFKTFSPNDEVVSEFRGMFDDWLVKNKREYGEKFDALRLKGMVFETNTRFHLSLFLLGQMVRFEGAFKRSIAREVLTINQELLDTWMNELSEEELIKALETYEGIVNVDNRTRKALSIFMDLEATSFDGYVNKGEFYDALIKYGFKHRYAEELIDKLLREGFLFEPSIGKLKLTVRDF</sequence>
<dbReference type="HOGENOM" id="CLU_535999_0_0_2"/>
<name>A0A075LUA8_9EURY</name>
<evidence type="ECO:0000313" key="2">
    <source>
        <dbReference type="Proteomes" id="UP000027981"/>
    </source>
</evidence>
<accession>A0A075LUA8</accession>
<dbReference type="eggNOG" id="arCOG05761">
    <property type="taxonomic scope" value="Archaea"/>
</dbReference>
<reference evidence="2" key="1">
    <citation type="submission" date="2013-06" db="EMBL/GenBank/DDBJ databases">
        <title>Complete Genome Sequence of Hyperthermophilic Palaeococcus pacificus DY20341T, Isolated from a Deep-Sea Hydrothermal Sediments.</title>
        <authorList>
            <person name="Zeng X."/>
            <person name="Shao Z."/>
        </authorList>
    </citation>
    <scope>NUCLEOTIDE SEQUENCE [LARGE SCALE GENOMIC DNA]</scope>
    <source>
        <strain evidence="2">DY20341</strain>
    </source>
</reference>
<protein>
    <submittedName>
        <fullName evidence="1">Uncharacterized protein</fullName>
    </submittedName>
</protein>
<keyword evidence="2" id="KW-1185">Reference proteome</keyword>
<organism evidence="1 2">
    <name type="scientific">Palaeococcus pacificus DY20341</name>
    <dbReference type="NCBI Taxonomy" id="1343739"/>
    <lineage>
        <taxon>Archaea</taxon>
        <taxon>Methanobacteriati</taxon>
        <taxon>Methanobacteriota</taxon>
        <taxon>Thermococci</taxon>
        <taxon>Thermococcales</taxon>
        <taxon>Thermococcaceae</taxon>
        <taxon>Palaeococcus</taxon>
    </lineage>
</organism>
<dbReference type="Gene3D" id="1.10.10.10">
    <property type="entry name" value="Winged helix-like DNA-binding domain superfamily/Winged helix DNA-binding domain"/>
    <property type="match status" value="1"/>
</dbReference>
<evidence type="ECO:0000313" key="1">
    <source>
        <dbReference type="EMBL" id="AIF69954.1"/>
    </source>
</evidence>
<reference evidence="1 2" key="2">
    <citation type="journal article" date="2015" name="Genome Announc.">
        <title>Complete Genome Sequence of Hyperthermophilic Piezophilic Archaeon Palaeococcus pacificus DY20341T, Isolated from Deep-Sea Hydrothermal Sediments.</title>
        <authorList>
            <person name="Zeng X."/>
            <person name="Jebbar M."/>
            <person name="Shao Z."/>
        </authorList>
    </citation>
    <scope>NUCLEOTIDE SEQUENCE [LARGE SCALE GENOMIC DNA]</scope>
    <source>
        <strain evidence="1 2">DY20341</strain>
    </source>
</reference>
<proteinExistence type="predicted"/>
<dbReference type="OrthoDB" id="86250at2157"/>